<keyword evidence="1" id="KW-0472">Membrane</keyword>
<reference evidence="2 3" key="1">
    <citation type="journal article" date="2016" name="Virus Genes">
        <title>Genomic characterization of Salmonella bacteriophages isolated from India.</title>
        <authorList>
            <person name="Karpe Y.A."/>
            <person name="Kanade G.D."/>
            <person name="Pingale K.D."/>
            <person name="Arankalle V.A."/>
            <person name="Banerjee K."/>
        </authorList>
    </citation>
    <scope>NUCLEOTIDE SEQUENCE [LARGE SCALE GENOMIC DNA]</scope>
</reference>
<dbReference type="Gene3D" id="3.40.50.11780">
    <property type="match status" value="1"/>
</dbReference>
<gene>
    <name evidence="2" type="ORF">SP38_80</name>
</gene>
<dbReference type="Proteomes" id="UP000201337">
    <property type="component" value="Segment"/>
</dbReference>
<keyword evidence="1" id="KW-1133">Transmembrane helix</keyword>
<evidence type="ECO:0000256" key="1">
    <source>
        <dbReference type="SAM" id="Phobius"/>
    </source>
</evidence>
<keyword evidence="1" id="KW-0812">Transmembrane</keyword>
<accession>A0A0N7CDA0</accession>
<dbReference type="RefSeq" id="YP_009220824.1">
    <property type="nucleotide sequence ID" value="NC_029042.1"/>
</dbReference>
<sequence>MATQSFSVAPSVQWTERDATLQTSPSVVVQGATVGKFQWGEVELPVLVTGGETGLVKKFFKPNDSTATDFLVIADFLSYSSMAWVTRVVGPLAKNSVTKGQVAIAIKTNWILKQQVLRRPLLGLVVIQVPWVMILLSMFVMLLGSRLGNSVITLHTHLSLVNSM</sequence>
<dbReference type="KEGG" id="vg:26683790"/>
<evidence type="ECO:0000313" key="3">
    <source>
        <dbReference type="Proteomes" id="UP000201337"/>
    </source>
</evidence>
<dbReference type="EMBL" id="KR296692">
    <property type="protein sequence ID" value="AKJ73682.1"/>
    <property type="molecule type" value="Genomic_DNA"/>
</dbReference>
<proteinExistence type="predicted"/>
<evidence type="ECO:0000313" key="2">
    <source>
        <dbReference type="EMBL" id="AKJ73682.1"/>
    </source>
</evidence>
<feature type="transmembrane region" description="Helical" evidence="1">
    <location>
        <begin position="121"/>
        <end position="144"/>
    </location>
</feature>
<keyword evidence="3" id="KW-1185">Reference proteome</keyword>
<protein>
    <submittedName>
        <fullName evidence="2">Tail sheath protein</fullName>
    </submittedName>
</protein>
<name>A0A0N7CDA0_9CAUD</name>
<organism evidence="2 3">
    <name type="scientific">Salmonella phage 38</name>
    <dbReference type="NCBI Taxonomy" id="1654891"/>
    <lineage>
        <taxon>Viruses</taxon>
        <taxon>Duplodnaviria</taxon>
        <taxon>Heunggongvirae</taxon>
        <taxon>Uroviricota</taxon>
        <taxon>Caudoviricetes</taxon>
        <taxon>Pantevenvirales</taxon>
        <taxon>Ackermannviridae</taxon>
        <taxon>Cvivirinae</taxon>
        <taxon>Kuttervirus</taxon>
        <taxon>Kuttervirus kv38</taxon>
    </lineage>
</organism>
<dbReference type="GeneID" id="26683790"/>